<evidence type="ECO:0000256" key="3">
    <source>
        <dbReference type="ARBA" id="ARBA00022490"/>
    </source>
</evidence>
<dbReference type="GO" id="GO:0003993">
    <property type="term" value="F:acid phosphatase activity"/>
    <property type="evidence" value="ECO:0007669"/>
    <property type="project" value="InterPro"/>
</dbReference>
<dbReference type="InterPro" id="IPR050438">
    <property type="entry name" value="LMW_PTPase"/>
</dbReference>
<comment type="similarity">
    <text evidence="2">Belongs to the low molecular weight phosphotyrosine protein phosphatase family.</text>
</comment>
<comment type="caution">
    <text evidence="9">The sequence shown here is derived from an EMBL/GenBank/DDBJ whole genome shotgun (WGS) entry which is preliminary data.</text>
</comment>
<dbReference type="FunFam" id="3.40.50.2300:FF:000105">
    <property type="entry name" value="Low molecular weight phosphotyrosine protein"/>
    <property type="match status" value="1"/>
</dbReference>
<evidence type="ECO:0000259" key="8">
    <source>
        <dbReference type="SMART" id="SM00226"/>
    </source>
</evidence>
<dbReference type="PRINTS" id="PR00719">
    <property type="entry name" value="LMWPTPASE"/>
</dbReference>
<dbReference type="SUPFAM" id="SSF52788">
    <property type="entry name" value="Phosphotyrosine protein phosphatases I"/>
    <property type="match status" value="1"/>
</dbReference>
<feature type="active site" description="Proton donor" evidence="7">
    <location>
        <position position="120"/>
    </location>
</feature>
<feature type="active site" description="Nucleophile" evidence="7">
    <location>
        <position position="9"/>
    </location>
</feature>
<dbReference type="Proteomes" id="UP000759537">
    <property type="component" value="Unassembled WGS sequence"/>
</dbReference>
<evidence type="ECO:0000256" key="1">
    <source>
        <dbReference type="ARBA" id="ARBA00004496"/>
    </source>
</evidence>
<dbReference type="InterPro" id="IPR023485">
    <property type="entry name" value="Ptyr_pPase"/>
</dbReference>
<dbReference type="InterPro" id="IPR002115">
    <property type="entry name" value="Tyr_Pase_low_mol_wt_mml"/>
</dbReference>
<dbReference type="GO" id="GO:0004726">
    <property type="term" value="F:non-membrane spanning protein tyrosine phosphatase activity"/>
    <property type="evidence" value="ECO:0007669"/>
    <property type="project" value="InterPro"/>
</dbReference>
<dbReference type="EMBL" id="WHVB01000007">
    <property type="protein sequence ID" value="KAF8481070.1"/>
    <property type="molecule type" value="Genomic_DNA"/>
</dbReference>
<dbReference type="CDD" id="cd16343">
    <property type="entry name" value="LMWPTP"/>
    <property type="match status" value="1"/>
</dbReference>
<proteinExistence type="inferred from homology"/>
<evidence type="ECO:0000256" key="6">
    <source>
        <dbReference type="ARBA" id="ARBA00051722"/>
    </source>
</evidence>
<accession>A0A9P5MXA6</accession>
<evidence type="ECO:0000256" key="4">
    <source>
        <dbReference type="ARBA" id="ARBA00022801"/>
    </source>
</evidence>
<dbReference type="AlphaFoldDB" id="A0A9P5MXA6"/>
<dbReference type="PANTHER" id="PTHR11717">
    <property type="entry name" value="LOW MOLECULAR WEIGHT PROTEIN TYROSINE PHOSPHATASE"/>
    <property type="match status" value="1"/>
</dbReference>
<dbReference type="Pfam" id="PF01451">
    <property type="entry name" value="LMWPc"/>
    <property type="match status" value="1"/>
</dbReference>
<keyword evidence="10" id="KW-1185">Reference proteome</keyword>
<evidence type="ECO:0000313" key="9">
    <source>
        <dbReference type="EMBL" id="KAF8481070.1"/>
    </source>
</evidence>
<dbReference type="InterPro" id="IPR036196">
    <property type="entry name" value="Ptyr_pPase_sf"/>
</dbReference>
<protein>
    <submittedName>
        <fullName evidence="9">Phosphotyrosine protein phosphatase</fullName>
    </submittedName>
</protein>
<feature type="domain" description="Phosphotyrosine protein phosphatase I" evidence="8">
    <location>
        <begin position="3"/>
        <end position="146"/>
    </location>
</feature>
<reference evidence="9" key="2">
    <citation type="journal article" date="2020" name="Nat. Commun.">
        <title>Large-scale genome sequencing of mycorrhizal fungi provides insights into the early evolution of symbiotic traits.</title>
        <authorList>
            <person name="Miyauchi S."/>
            <person name="Kiss E."/>
            <person name="Kuo A."/>
            <person name="Drula E."/>
            <person name="Kohler A."/>
            <person name="Sanchez-Garcia M."/>
            <person name="Morin E."/>
            <person name="Andreopoulos B."/>
            <person name="Barry K.W."/>
            <person name="Bonito G."/>
            <person name="Buee M."/>
            <person name="Carver A."/>
            <person name="Chen C."/>
            <person name="Cichocki N."/>
            <person name="Clum A."/>
            <person name="Culley D."/>
            <person name="Crous P.W."/>
            <person name="Fauchery L."/>
            <person name="Girlanda M."/>
            <person name="Hayes R.D."/>
            <person name="Keri Z."/>
            <person name="LaButti K."/>
            <person name="Lipzen A."/>
            <person name="Lombard V."/>
            <person name="Magnuson J."/>
            <person name="Maillard F."/>
            <person name="Murat C."/>
            <person name="Nolan M."/>
            <person name="Ohm R.A."/>
            <person name="Pangilinan J."/>
            <person name="Pereira M.F."/>
            <person name="Perotto S."/>
            <person name="Peter M."/>
            <person name="Pfister S."/>
            <person name="Riley R."/>
            <person name="Sitrit Y."/>
            <person name="Stielow J.B."/>
            <person name="Szollosi G."/>
            <person name="Zifcakova L."/>
            <person name="Stursova M."/>
            <person name="Spatafora J.W."/>
            <person name="Tedersoo L."/>
            <person name="Vaario L.M."/>
            <person name="Yamada A."/>
            <person name="Yan M."/>
            <person name="Wang P."/>
            <person name="Xu J."/>
            <person name="Bruns T."/>
            <person name="Baldrian P."/>
            <person name="Vilgalys R."/>
            <person name="Dunand C."/>
            <person name="Henrissat B."/>
            <person name="Grigoriev I.V."/>
            <person name="Hibbett D."/>
            <person name="Nagy L.G."/>
            <person name="Martin F.M."/>
        </authorList>
    </citation>
    <scope>NUCLEOTIDE SEQUENCE</scope>
    <source>
        <strain evidence="9">Prilba</strain>
    </source>
</reference>
<dbReference type="SMART" id="SM00226">
    <property type="entry name" value="LMWPc"/>
    <property type="match status" value="1"/>
</dbReference>
<evidence type="ECO:0000313" key="10">
    <source>
        <dbReference type="Proteomes" id="UP000759537"/>
    </source>
</evidence>
<reference evidence="9" key="1">
    <citation type="submission" date="2019-10" db="EMBL/GenBank/DDBJ databases">
        <authorList>
            <consortium name="DOE Joint Genome Institute"/>
            <person name="Kuo A."/>
            <person name="Miyauchi S."/>
            <person name="Kiss E."/>
            <person name="Drula E."/>
            <person name="Kohler A."/>
            <person name="Sanchez-Garcia M."/>
            <person name="Andreopoulos B."/>
            <person name="Barry K.W."/>
            <person name="Bonito G."/>
            <person name="Buee M."/>
            <person name="Carver A."/>
            <person name="Chen C."/>
            <person name="Cichocki N."/>
            <person name="Clum A."/>
            <person name="Culley D."/>
            <person name="Crous P.W."/>
            <person name="Fauchery L."/>
            <person name="Girlanda M."/>
            <person name="Hayes R."/>
            <person name="Keri Z."/>
            <person name="LaButti K."/>
            <person name="Lipzen A."/>
            <person name="Lombard V."/>
            <person name="Magnuson J."/>
            <person name="Maillard F."/>
            <person name="Morin E."/>
            <person name="Murat C."/>
            <person name="Nolan M."/>
            <person name="Ohm R."/>
            <person name="Pangilinan J."/>
            <person name="Pereira M."/>
            <person name="Perotto S."/>
            <person name="Peter M."/>
            <person name="Riley R."/>
            <person name="Sitrit Y."/>
            <person name="Stielow B."/>
            <person name="Szollosi G."/>
            <person name="Zifcakova L."/>
            <person name="Stursova M."/>
            <person name="Spatafora J.W."/>
            <person name="Tedersoo L."/>
            <person name="Vaario L.-M."/>
            <person name="Yamada A."/>
            <person name="Yan M."/>
            <person name="Wang P."/>
            <person name="Xu J."/>
            <person name="Bruns T."/>
            <person name="Baldrian P."/>
            <person name="Vilgalys R."/>
            <person name="Henrissat B."/>
            <person name="Grigoriev I.V."/>
            <person name="Hibbett D."/>
            <person name="Nagy L.G."/>
            <person name="Martin F.M."/>
        </authorList>
    </citation>
    <scope>NUCLEOTIDE SEQUENCE</scope>
    <source>
        <strain evidence="9">Prilba</strain>
    </source>
</reference>
<gene>
    <name evidence="9" type="ORF">DFH94DRAFT_737830</name>
</gene>
<evidence type="ECO:0000256" key="7">
    <source>
        <dbReference type="PIRSR" id="PIRSR617867-1"/>
    </source>
</evidence>
<dbReference type="GO" id="GO:0005737">
    <property type="term" value="C:cytoplasm"/>
    <property type="evidence" value="ECO:0007669"/>
    <property type="project" value="UniProtKB-SubCell"/>
</dbReference>
<dbReference type="PANTHER" id="PTHR11717:SF7">
    <property type="entry name" value="LOW MOLECULAR WEIGHT PHOSPHOTYROSINE PROTEIN PHOSPHATASE"/>
    <property type="match status" value="1"/>
</dbReference>
<sequence length="155" mass="17083">MAPKVLIVCLGNICRSPMGEAVLRHTAKEREIDLTVDSAGTAGYHIGEDPDHRTISVCKKYGVPISHESRQVIQEDFYKFTHILASDNSNLNDLLRKKPGDSTVEVKLWGSCLDGEPIADPYYGGVKGFEDTYQQCIKLSNAFLDELTKAPDAAL</sequence>
<evidence type="ECO:0000256" key="5">
    <source>
        <dbReference type="ARBA" id="ARBA00022912"/>
    </source>
</evidence>
<dbReference type="InterPro" id="IPR017867">
    <property type="entry name" value="Tyr_phospatase_low_mol_wt"/>
</dbReference>
<feature type="active site" evidence="7">
    <location>
        <position position="15"/>
    </location>
</feature>
<keyword evidence="4" id="KW-0378">Hydrolase</keyword>
<evidence type="ECO:0000256" key="2">
    <source>
        <dbReference type="ARBA" id="ARBA00011063"/>
    </source>
</evidence>
<dbReference type="PRINTS" id="PR00720">
    <property type="entry name" value="MAMMALPTPASE"/>
</dbReference>
<comment type="subcellular location">
    <subcellularLocation>
        <location evidence="1">Cytoplasm</location>
    </subcellularLocation>
</comment>
<keyword evidence="3" id="KW-0963">Cytoplasm</keyword>
<organism evidence="9 10">
    <name type="scientific">Russula ochroleuca</name>
    <dbReference type="NCBI Taxonomy" id="152965"/>
    <lineage>
        <taxon>Eukaryota</taxon>
        <taxon>Fungi</taxon>
        <taxon>Dikarya</taxon>
        <taxon>Basidiomycota</taxon>
        <taxon>Agaricomycotina</taxon>
        <taxon>Agaricomycetes</taxon>
        <taxon>Russulales</taxon>
        <taxon>Russulaceae</taxon>
        <taxon>Russula</taxon>
    </lineage>
</organism>
<comment type="catalytic activity">
    <reaction evidence="6">
        <text>O-phospho-L-tyrosyl-[protein] + H2O = L-tyrosyl-[protein] + phosphate</text>
        <dbReference type="Rhea" id="RHEA:10684"/>
        <dbReference type="Rhea" id="RHEA-COMP:10136"/>
        <dbReference type="Rhea" id="RHEA-COMP:20101"/>
        <dbReference type="ChEBI" id="CHEBI:15377"/>
        <dbReference type="ChEBI" id="CHEBI:43474"/>
        <dbReference type="ChEBI" id="CHEBI:46858"/>
        <dbReference type="ChEBI" id="CHEBI:61978"/>
        <dbReference type="EC" id="3.1.3.48"/>
    </reaction>
</comment>
<name>A0A9P5MXA6_9AGAM</name>
<dbReference type="Gene3D" id="3.40.50.2300">
    <property type="match status" value="1"/>
</dbReference>
<keyword evidence="5" id="KW-0904">Protein phosphatase</keyword>
<dbReference type="OrthoDB" id="3388at2759"/>